<accession>A0A369KM94</accession>
<dbReference type="GO" id="GO:0051500">
    <property type="term" value="F:D-tyrosyl-tRNA(Tyr) deacylase activity"/>
    <property type="evidence" value="ECO:0007669"/>
    <property type="project" value="TreeGrafter"/>
</dbReference>
<dbReference type="EMBL" id="QOVW01000075">
    <property type="protein sequence ID" value="RDB35771.1"/>
    <property type="molecule type" value="Genomic_DNA"/>
</dbReference>
<dbReference type="Proteomes" id="UP000253934">
    <property type="component" value="Unassembled WGS sequence"/>
</dbReference>
<dbReference type="InterPro" id="IPR003732">
    <property type="entry name" value="Daa-tRNA_deacyls_DTD"/>
</dbReference>
<dbReference type="GO" id="GO:0005737">
    <property type="term" value="C:cytoplasm"/>
    <property type="evidence" value="ECO:0007669"/>
    <property type="project" value="InterPro"/>
</dbReference>
<name>A0A369KM94_9BACT</name>
<comment type="similarity">
    <text evidence="1">Belongs to the DTD family.</text>
</comment>
<dbReference type="InterPro" id="IPR023509">
    <property type="entry name" value="DTD-like_sf"/>
</dbReference>
<organism evidence="2 3">
    <name type="scientific">Spirobacillus cienkowskii</name>
    <dbReference type="NCBI Taxonomy" id="495820"/>
    <lineage>
        <taxon>Bacteria</taxon>
        <taxon>Pseudomonadati</taxon>
        <taxon>Bdellovibrionota</taxon>
        <taxon>Oligoflexia</taxon>
        <taxon>Silvanigrellales</taxon>
        <taxon>Spirobacillus</taxon>
    </lineage>
</organism>
<sequence length="179" mass="20450">MYKKLRYRCVVQRAKHAEVCIDDVSQGKLDYGLVVFLGFGFAEKVEIDLLEEQQNNLNLYLDYHHQALSKLVDKLLLLRVFEDAQGKMNHSIKDICGGFYIISQFTLFADCRKSNRPHFLFAANKLIAEPMYEKFLQILKLKAANLPIFHGQFAADMKVSFCNDGPVTLIIESDAKGIV</sequence>
<evidence type="ECO:0000313" key="2">
    <source>
        <dbReference type="EMBL" id="RDB35771.1"/>
    </source>
</evidence>
<reference evidence="2" key="1">
    <citation type="submission" date="2018-04" db="EMBL/GenBank/DDBJ databases">
        <title>Draft genome sequence of the Candidatus Spirobacillus cienkowskii, a pathogen of freshwater Daphnia species, reconstructed from hemolymph metagenomic reads.</title>
        <authorList>
            <person name="Bresciani L."/>
            <person name="Lemos L.N."/>
            <person name="Wale N."/>
            <person name="Lin J.Y."/>
            <person name="Fernandes G.R."/>
            <person name="Duffy M.A."/>
            <person name="Rodrigues J.M."/>
        </authorList>
    </citation>
    <scope>NUCLEOTIDE SEQUENCE [LARGE SCALE GENOMIC DNA]</scope>
    <source>
        <strain evidence="2">Binning01</strain>
    </source>
</reference>
<protein>
    <submittedName>
        <fullName evidence="2">D-tyrosyl-tRNA(Tyr) deacylase</fullName>
    </submittedName>
</protein>
<dbReference type="Pfam" id="PF02580">
    <property type="entry name" value="Tyr_Deacylase"/>
    <property type="match status" value="1"/>
</dbReference>
<dbReference type="PANTHER" id="PTHR10472:SF5">
    <property type="entry name" value="D-AMINOACYL-TRNA DEACYLASE 1"/>
    <property type="match status" value="1"/>
</dbReference>
<dbReference type="SUPFAM" id="SSF69500">
    <property type="entry name" value="DTD-like"/>
    <property type="match status" value="1"/>
</dbReference>
<dbReference type="RefSeq" id="WP_338634929.1">
    <property type="nucleotide sequence ID" value="NZ_CP146516.1"/>
</dbReference>
<keyword evidence="3" id="KW-1185">Reference proteome</keyword>
<dbReference type="Gene3D" id="3.50.80.10">
    <property type="entry name" value="D-tyrosyl-tRNA(Tyr) deacylase"/>
    <property type="match status" value="1"/>
</dbReference>
<evidence type="ECO:0000256" key="1">
    <source>
        <dbReference type="ARBA" id="ARBA00009673"/>
    </source>
</evidence>
<dbReference type="AlphaFoldDB" id="A0A369KM94"/>
<evidence type="ECO:0000313" key="3">
    <source>
        <dbReference type="Proteomes" id="UP000253934"/>
    </source>
</evidence>
<gene>
    <name evidence="2" type="ORF">DCC88_08325</name>
</gene>
<proteinExistence type="inferred from homology"/>
<dbReference type="NCBIfam" id="TIGR00256">
    <property type="entry name" value="D-aminoacyl-tRNA deacylase"/>
    <property type="match status" value="1"/>
</dbReference>
<dbReference type="PANTHER" id="PTHR10472">
    <property type="entry name" value="D-TYROSYL-TRNA TYR DEACYLASE"/>
    <property type="match status" value="1"/>
</dbReference>
<comment type="caution">
    <text evidence="2">The sequence shown here is derived from an EMBL/GenBank/DDBJ whole genome shotgun (WGS) entry which is preliminary data.</text>
</comment>